<evidence type="ECO:0000259" key="7">
    <source>
        <dbReference type="PROSITE" id="PS50112"/>
    </source>
</evidence>
<dbReference type="InterPro" id="IPR000014">
    <property type="entry name" value="PAS"/>
</dbReference>
<dbReference type="InterPro" id="IPR013656">
    <property type="entry name" value="PAS_4"/>
</dbReference>
<dbReference type="CDD" id="cd00075">
    <property type="entry name" value="HATPase"/>
    <property type="match status" value="1"/>
</dbReference>
<sequence length="975" mass="111134">MSDLNLAAILDASSDAILALDLDFRILYANPQAVRISRLGPGTMGESYWDLRPMMRGTLVEENFVATMQDRIPRQFEIFHAALSIWMDVLVTPCDEGIAVFYKDISAAKLVEQNRDIATKRLQQAFDATPDAILCLDKNWDFTFANWRAIDMLASGPLIGENLWRLFPHNALEPFNSNYRKTMEQRIPTEFEAFYPEPLNAWYRAFARPYEDGIIIFFNDVTLRKLAEQRSEEAARQLDQVFEVTTDAIFAVNRDWRFTFANNRANQILAPNGDLVGKNIWEEFPAAIDTDFHVNYERTMSERVPSTFEAFYPDPLNRWFNILSLPSDDGIIVFFRDITQQRHDEAALRESEARYRLLTELNPQMIWMTSDSSGVTYANQRLLDYLGLSLDQATGVDWLTAIHPDDQSLLLTTWNRIHGSGEMMDIHLRLRRASDGEYRWFLCRALPVPDHPEHGVRWLGVCIDIHDYRLTVEALGTSEARYRVLADLNPQAIWMGDPDGRITYANQGFSDYLGFTTADRDRWITAFHPADRDRVLDTWAHSISTGVEYDIEARLIRARDGQPRWWWIRAQPVRDPSGAILHWLGVAIDIDDRKTFAETLLQKQIETERQRAELETVYETAPVGLALFDPVEFRYLRLNERQAEIVGLPKEQILGRTLTEIAPIDGLREMFEQVARGQTIKDVLLEGELPTRPGVHRFWNVNYSPIYNPYGEVEAIAAVSLEITHQKKAENALIQSEKLAAVGRLASSISHEINNPLEAITNLLYLIALSDDLPPGARAYVQTAQSELSRVCQIATQTLRFHRQAVRASNVTAADLVDAVLNLYQGRLANSNIRVETTYTTQTRILCFENDIRQVLNNLIANAIDAMRQGGRLIIRAHDTTGKSDGYLKGRPGIRITIADTGHGMSPEVRARLFEPFYTTKDLNGTGLGLWISAGIVERHQGRLSFRSTQHPIHHGTIFSLFLPWAEQPYPPASQ</sequence>
<dbReference type="Pfam" id="PF00512">
    <property type="entry name" value="HisKA"/>
    <property type="match status" value="1"/>
</dbReference>
<dbReference type="PRINTS" id="PR00344">
    <property type="entry name" value="BCTRLSENSOR"/>
</dbReference>
<feature type="domain" description="PAS" evidence="7">
    <location>
        <begin position="351"/>
        <end position="421"/>
    </location>
</feature>
<feature type="domain" description="PAC" evidence="8">
    <location>
        <begin position="683"/>
        <end position="735"/>
    </location>
</feature>
<dbReference type="EC" id="2.7.13.3" evidence="2"/>
<dbReference type="Pfam" id="PF13188">
    <property type="entry name" value="PAS_8"/>
    <property type="match status" value="1"/>
</dbReference>
<dbReference type="EMBL" id="CP121195">
    <property type="protein sequence ID" value="XBH13174.1"/>
    <property type="molecule type" value="Genomic_DNA"/>
</dbReference>
<dbReference type="InterPro" id="IPR000700">
    <property type="entry name" value="PAS-assoc_C"/>
</dbReference>
<accession>A0AAU7CXS2</accession>
<dbReference type="SUPFAM" id="SSF55785">
    <property type="entry name" value="PYP-like sensor domain (PAS domain)"/>
    <property type="match status" value="6"/>
</dbReference>
<evidence type="ECO:0000256" key="2">
    <source>
        <dbReference type="ARBA" id="ARBA00012438"/>
    </source>
</evidence>
<dbReference type="KEGG" id="epl:P4G45_15060"/>
<evidence type="ECO:0000313" key="9">
    <source>
        <dbReference type="EMBL" id="XBH09789.1"/>
    </source>
</evidence>
<dbReference type="RefSeq" id="WP_348267298.1">
    <property type="nucleotide sequence ID" value="NZ_CP121194.1"/>
</dbReference>
<evidence type="ECO:0000259" key="6">
    <source>
        <dbReference type="PROSITE" id="PS50109"/>
    </source>
</evidence>
<keyword evidence="5" id="KW-0418">Kinase</keyword>
<reference evidence="9" key="1">
    <citation type="submission" date="2023-03" db="EMBL/GenBank/DDBJ databases">
        <title>Edaphobacter sp.</title>
        <authorList>
            <person name="Huber K.J."/>
            <person name="Papendorf J."/>
            <person name="Pilke C."/>
            <person name="Bunk B."/>
            <person name="Sproeer C."/>
            <person name="Pester M."/>
        </authorList>
    </citation>
    <scope>NUCLEOTIDE SEQUENCE</scope>
    <source>
        <strain evidence="9">DSM 109919</strain>
        <strain evidence="10">DSM 109920</strain>
    </source>
</reference>
<dbReference type="EMBL" id="CP121194">
    <property type="protein sequence ID" value="XBH09789.1"/>
    <property type="molecule type" value="Genomic_DNA"/>
</dbReference>
<feature type="domain" description="PAS" evidence="7">
    <location>
        <begin position="478"/>
        <end position="519"/>
    </location>
</feature>
<comment type="catalytic activity">
    <reaction evidence="1">
        <text>ATP + protein L-histidine = ADP + protein N-phospho-L-histidine.</text>
        <dbReference type="EC" id="2.7.13.3"/>
    </reaction>
</comment>
<feature type="domain" description="PAC" evidence="8">
    <location>
        <begin position="549"/>
        <end position="602"/>
    </location>
</feature>
<protein>
    <recommendedName>
        <fullName evidence="2">histidine kinase</fullName>
        <ecNumber evidence="2">2.7.13.3</ecNumber>
    </recommendedName>
</protein>
<dbReference type="GO" id="GO:0000155">
    <property type="term" value="F:phosphorelay sensor kinase activity"/>
    <property type="evidence" value="ECO:0007669"/>
    <property type="project" value="InterPro"/>
</dbReference>
<dbReference type="InterPro" id="IPR005467">
    <property type="entry name" value="His_kinase_dom"/>
</dbReference>
<dbReference type="InterPro" id="IPR036097">
    <property type="entry name" value="HisK_dim/P_sf"/>
</dbReference>
<dbReference type="PROSITE" id="PS50109">
    <property type="entry name" value="HIS_KIN"/>
    <property type="match status" value="1"/>
</dbReference>
<dbReference type="InterPro" id="IPR036890">
    <property type="entry name" value="HATPase_C_sf"/>
</dbReference>
<dbReference type="SUPFAM" id="SSF47384">
    <property type="entry name" value="Homodimeric domain of signal transducing histidine kinase"/>
    <property type="match status" value="1"/>
</dbReference>
<evidence type="ECO:0000259" key="8">
    <source>
        <dbReference type="PROSITE" id="PS50113"/>
    </source>
</evidence>
<dbReference type="SMART" id="SM00388">
    <property type="entry name" value="HisKA"/>
    <property type="match status" value="1"/>
</dbReference>
<dbReference type="InterPro" id="IPR013655">
    <property type="entry name" value="PAS_fold_3"/>
</dbReference>
<dbReference type="SUPFAM" id="SSF55874">
    <property type="entry name" value="ATPase domain of HSP90 chaperone/DNA topoisomerase II/histidine kinase"/>
    <property type="match status" value="1"/>
</dbReference>
<dbReference type="FunFam" id="3.30.450.20:FF:000099">
    <property type="entry name" value="Sensory box sensor histidine kinase"/>
    <property type="match status" value="2"/>
</dbReference>
<evidence type="ECO:0000256" key="4">
    <source>
        <dbReference type="ARBA" id="ARBA00022679"/>
    </source>
</evidence>
<dbReference type="SMART" id="SM00091">
    <property type="entry name" value="PAS"/>
    <property type="match status" value="6"/>
</dbReference>
<accession>A0AAU7D5T3</accession>
<dbReference type="AlphaFoldDB" id="A0AAU7CXS2"/>
<dbReference type="Pfam" id="PF08448">
    <property type="entry name" value="PAS_4"/>
    <property type="match status" value="3"/>
</dbReference>
<dbReference type="SMART" id="SM00086">
    <property type="entry name" value="PAC"/>
    <property type="match status" value="2"/>
</dbReference>
<organism evidence="9">
    <name type="scientific">Edaphobacter paludis</name>
    <dbReference type="NCBI Taxonomy" id="3035702"/>
    <lineage>
        <taxon>Bacteria</taxon>
        <taxon>Pseudomonadati</taxon>
        <taxon>Acidobacteriota</taxon>
        <taxon>Terriglobia</taxon>
        <taxon>Terriglobales</taxon>
        <taxon>Acidobacteriaceae</taxon>
        <taxon>Edaphobacter</taxon>
    </lineage>
</organism>
<feature type="domain" description="PAS" evidence="7">
    <location>
        <begin position="610"/>
        <end position="658"/>
    </location>
</feature>
<dbReference type="InterPro" id="IPR001610">
    <property type="entry name" value="PAC"/>
</dbReference>
<dbReference type="CDD" id="cd00130">
    <property type="entry name" value="PAS"/>
    <property type="match status" value="4"/>
</dbReference>
<dbReference type="InterPro" id="IPR035965">
    <property type="entry name" value="PAS-like_dom_sf"/>
</dbReference>
<proteinExistence type="predicted"/>
<feature type="domain" description="PAC" evidence="8">
    <location>
        <begin position="424"/>
        <end position="477"/>
    </location>
</feature>
<keyword evidence="4" id="KW-0808">Transferase</keyword>
<dbReference type="PROSITE" id="PS50112">
    <property type="entry name" value="PAS"/>
    <property type="match status" value="3"/>
</dbReference>
<dbReference type="PANTHER" id="PTHR43304">
    <property type="entry name" value="PHYTOCHROME-LIKE PROTEIN CPH1"/>
    <property type="match status" value="1"/>
</dbReference>
<dbReference type="Gene3D" id="1.10.287.130">
    <property type="match status" value="1"/>
</dbReference>
<dbReference type="PROSITE" id="PS50113">
    <property type="entry name" value="PAC"/>
    <property type="match status" value="3"/>
</dbReference>
<evidence type="ECO:0000313" key="10">
    <source>
        <dbReference type="EMBL" id="XBH13174.1"/>
    </source>
</evidence>
<dbReference type="Pfam" id="PF02518">
    <property type="entry name" value="HATPase_c"/>
    <property type="match status" value="1"/>
</dbReference>
<evidence type="ECO:0000256" key="3">
    <source>
        <dbReference type="ARBA" id="ARBA00022553"/>
    </source>
</evidence>
<feature type="domain" description="Histidine kinase" evidence="6">
    <location>
        <begin position="748"/>
        <end position="967"/>
    </location>
</feature>
<dbReference type="InterPro" id="IPR003661">
    <property type="entry name" value="HisK_dim/P_dom"/>
</dbReference>
<dbReference type="SMART" id="SM00387">
    <property type="entry name" value="HATPase_c"/>
    <property type="match status" value="1"/>
</dbReference>
<dbReference type="Gene3D" id="3.30.450.20">
    <property type="entry name" value="PAS domain"/>
    <property type="match status" value="6"/>
</dbReference>
<dbReference type="InterPro" id="IPR052162">
    <property type="entry name" value="Sensor_kinase/Photoreceptor"/>
</dbReference>
<dbReference type="InterPro" id="IPR003594">
    <property type="entry name" value="HATPase_dom"/>
</dbReference>
<dbReference type="NCBIfam" id="TIGR00229">
    <property type="entry name" value="sensory_box"/>
    <property type="match status" value="3"/>
</dbReference>
<dbReference type="Gene3D" id="3.30.565.10">
    <property type="entry name" value="Histidine kinase-like ATPase, C-terminal domain"/>
    <property type="match status" value="1"/>
</dbReference>
<evidence type="ECO:0000256" key="5">
    <source>
        <dbReference type="ARBA" id="ARBA00022777"/>
    </source>
</evidence>
<keyword evidence="3" id="KW-0597">Phosphoprotein</keyword>
<dbReference type="CDD" id="cd00082">
    <property type="entry name" value="HisKA"/>
    <property type="match status" value="1"/>
</dbReference>
<name>A0AAU7CXS2_9BACT</name>
<dbReference type="PANTHER" id="PTHR43304:SF1">
    <property type="entry name" value="PAC DOMAIN-CONTAINING PROTEIN"/>
    <property type="match status" value="1"/>
</dbReference>
<evidence type="ECO:0000256" key="1">
    <source>
        <dbReference type="ARBA" id="ARBA00000085"/>
    </source>
</evidence>
<gene>
    <name evidence="9" type="ORF">P4G45_15060</name>
    <name evidence="10" type="ORF">P8936_16015</name>
</gene>
<dbReference type="Pfam" id="PF08447">
    <property type="entry name" value="PAS_3"/>
    <property type="match status" value="2"/>
</dbReference>
<dbReference type="InterPro" id="IPR004358">
    <property type="entry name" value="Sig_transdc_His_kin-like_C"/>
</dbReference>